<evidence type="ECO:0000313" key="6">
    <source>
        <dbReference type="EMBL" id="KAF2681133.1"/>
    </source>
</evidence>
<feature type="transmembrane region" description="Helical" evidence="5">
    <location>
        <begin position="202"/>
        <end position="221"/>
    </location>
</feature>
<feature type="transmembrane region" description="Helical" evidence="5">
    <location>
        <begin position="264"/>
        <end position="285"/>
    </location>
</feature>
<keyword evidence="7" id="KW-1185">Reference proteome</keyword>
<dbReference type="GO" id="GO:0016020">
    <property type="term" value="C:membrane"/>
    <property type="evidence" value="ECO:0007669"/>
    <property type="project" value="UniProtKB-SubCell"/>
</dbReference>
<organism evidence="6 7">
    <name type="scientific">Lentithecium fluviatile CBS 122367</name>
    <dbReference type="NCBI Taxonomy" id="1168545"/>
    <lineage>
        <taxon>Eukaryota</taxon>
        <taxon>Fungi</taxon>
        <taxon>Dikarya</taxon>
        <taxon>Ascomycota</taxon>
        <taxon>Pezizomycotina</taxon>
        <taxon>Dothideomycetes</taxon>
        <taxon>Pleosporomycetidae</taxon>
        <taxon>Pleosporales</taxon>
        <taxon>Massarineae</taxon>
        <taxon>Lentitheciaceae</taxon>
        <taxon>Lentithecium</taxon>
    </lineage>
</organism>
<dbReference type="InterPro" id="IPR000537">
    <property type="entry name" value="UbiA_prenyltransferase"/>
</dbReference>
<dbReference type="EMBL" id="MU005593">
    <property type="protein sequence ID" value="KAF2681133.1"/>
    <property type="molecule type" value="Genomic_DNA"/>
</dbReference>
<evidence type="ECO:0000256" key="1">
    <source>
        <dbReference type="ARBA" id="ARBA00004141"/>
    </source>
</evidence>
<feature type="transmembrane region" description="Helical" evidence="5">
    <location>
        <begin position="76"/>
        <end position="93"/>
    </location>
</feature>
<dbReference type="PANTHER" id="PTHR42723">
    <property type="entry name" value="CHLOROPHYLL SYNTHASE"/>
    <property type="match status" value="1"/>
</dbReference>
<reference evidence="6" key="1">
    <citation type="journal article" date="2020" name="Stud. Mycol.">
        <title>101 Dothideomycetes genomes: a test case for predicting lifestyles and emergence of pathogens.</title>
        <authorList>
            <person name="Haridas S."/>
            <person name="Albert R."/>
            <person name="Binder M."/>
            <person name="Bloem J."/>
            <person name="Labutti K."/>
            <person name="Salamov A."/>
            <person name="Andreopoulos B."/>
            <person name="Baker S."/>
            <person name="Barry K."/>
            <person name="Bills G."/>
            <person name="Bluhm B."/>
            <person name="Cannon C."/>
            <person name="Castanera R."/>
            <person name="Culley D."/>
            <person name="Daum C."/>
            <person name="Ezra D."/>
            <person name="Gonzalez J."/>
            <person name="Henrissat B."/>
            <person name="Kuo A."/>
            <person name="Liang C."/>
            <person name="Lipzen A."/>
            <person name="Lutzoni F."/>
            <person name="Magnuson J."/>
            <person name="Mondo S."/>
            <person name="Nolan M."/>
            <person name="Ohm R."/>
            <person name="Pangilinan J."/>
            <person name="Park H.-J."/>
            <person name="Ramirez L."/>
            <person name="Alfaro M."/>
            <person name="Sun H."/>
            <person name="Tritt A."/>
            <person name="Yoshinaga Y."/>
            <person name="Zwiers L.-H."/>
            <person name="Turgeon B."/>
            <person name="Goodwin S."/>
            <person name="Spatafora J."/>
            <person name="Crous P."/>
            <person name="Grigoriev I."/>
        </authorList>
    </citation>
    <scope>NUCLEOTIDE SEQUENCE</scope>
    <source>
        <strain evidence="6">CBS 122367</strain>
    </source>
</reference>
<sequence length="310" mass="33768">MKTATEHQGRSIAKALYGNLRFHSKTVYLFICNYNVIIIVWAGMGTISSKRSTHHTAVLHFSNSQNTSHWADTLKSFSLSMIWVIIVALGFSISNQRQPASIQEDSLNKPWRPLPSRRITSSQASAILLITTIIGLLYSVFLGGLVPYLIQLVASYYYNDLGGAQGHHVIRDALNAIGMTSWLFGCIKVAGGPGFQFSNSELFTSVALVAAIVTTIAIQDFRDLDGDRECGRATLPIVLGHGAARVLLATSVLLWSLGIVMVKSLGIVSGPTGLGTLIAARLLLFRNRSADKITMELWYGWFATLALAVL</sequence>
<dbReference type="InterPro" id="IPR050475">
    <property type="entry name" value="Prenyltransferase_related"/>
</dbReference>
<proteinExistence type="predicted"/>
<feature type="transmembrane region" description="Helical" evidence="5">
    <location>
        <begin position="233"/>
        <end position="258"/>
    </location>
</feature>
<protein>
    <recommendedName>
        <fullName evidence="8">UbiA prenyltransferase</fullName>
    </recommendedName>
</protein>
<dbReference type="OrthoDB" id="434972at2759"/>
<comment type="subcellular location">
    <subcellularLocation>
        <location evidence="1">Membrane</location>
        <topology evidence="1">Multi-pass membrane protein</topology>
    </subcellularLocation>
</comment>
<dbReference type="CDD" id="cd13965">
    <property type="entry name" value="PT_UbiA_3"/>
    <property type="match status" value="1"/>
</dbReference>
<evidence type="ECO:0000256" key="2">
    <source>
        <dbReference type="ARBA" id="ARBA00022692"/>
    </source>
</evidence>
<evidence type="ECO:0000256" key="4">
    <source>
        <dbReference type="ARBA" id="ARBA00023136"/>
    </source>
</evidence>
<evidence type="ECO:0000256" key="5">
    <source>
        <dbReference type="SAM" id="Phobius"/>
    </source>
</evidence>
<dbReference type="PANTHER" id="PTHR42723:SF1">
    <property type="entry name" value="CHLOROPHYLL SYNTHASE, CHLOROPLASTIC"/>
    <property type="match status" value="1"/>
</dbReference>
<dbReference type="InterPro" id="IPR044878">
    <property type="entry name" value="UbiA_sf"/>
</dbReference>
<evidence type="ECO:0000313" key="7">
    <source>
        <dbReference type="Proteomes" id="UP000799291"/>
    </source>
</evidence>
<evidence type="ECO:0000256" key="3">
    <source>
        <dbReference type="ARBA" id="ARBA00022989"/>
    </source>
</evidence>
<keyword evidence="4 5" id="KW-0472">Membrane</keyword>
<dbReference type="Proteomes" id="UP000799291">
    <property type="component" value="Unassembled WGS sequence"/>
</dbReference>
<feature type="transmembrane region" description="Helical" evidence="5">
    <location>
        <begin position="26"/>
        <end position="44"/>
    </location>
</feature>
<feature type="transmembrane region" description="Helical" evidence="5">
    <location>
        <begin position="126"/>
        <end position="150"/>
    </location>
</feature>
<gene>
    <name evidence="6" type="ORF">K458DRAFT_457743</name>
</gene>
<name>A0A6G1IT53_9PLEO</name>
<accession>A0A6G1IT53</accession>
<keyword evidence="2 5" id="KW-0812">Transmembrane</keyword>
<dbReference type="GO" id="GO:0016765">
    <property type="term" value="F:transferase activity, transferring alkyl or aryl (other than methyl) groups"/>
    <property type="evidence" value="ECO:0007669"/>
    <property type="project" value="InterPro"/>
</dbReference>
<keyword evidence="3 5" id="KW-1133">Transmembrane helix</keyword>
<dbReference type="Gene3D" id="1.10.357.140">
    <property type="entry name" value="UbiA prenyltransferase"/>
    <property type="match status" value="1"/>
</dbReference>
<dbReference type="AlphaFoldDB" id="A0A6G1IT53"/>
<evidence type="ECO:0008006" key="8">
    <source>
        <dbReference type="Google" id="ProtNLM"/>
    </source>
</evidence>
<dbReference type="Pfam" id="PF01040">
    <property type="entry name" value="UbiA"/>
    <property type="match status" value="1"/>
</dbReference>